<proteinExistence type="predicted"/>
<feature type="compositionally biased region" description="Basic and acidic residues" evidence="1">
    <location>
        <begin position="28"/>
        <end position="40"/>
    </location>
</feature>
<evidence type="ECO:0000313" key="3">
    <source>
        <dbReference type="Proteomes" id="UP001153328"/>
    </source>
</evidence>
<feature type="compositionally biased region" description="Basic and acidic residues" evidence="1">
    <location>
        <begin position="47"/>
        <end position="56"/>
    </location>
</feature>
<name>A0A9W4GWQ9_9ACTN</name>
<feature type="region of interest" description="Disordered" evidence="1">
    <location>
        <begin position="1"/>
        <end position="68"/>
    </location>
</feature>
<feature type="compositionally biased region" description="Basic residues" evidence="1">
    <location>
        <begin position="57"/>
        <end position="68"/>
    </location>
</feature>
<dbReference type="AlphaFoldDB" id="A0A9W4GWQ9"/>
<gene>
    <name evidence="2" type="ORF">SBRY_11193</name>
</gene>
<evidence type="ECO:0000256" key="1">
    <source>
        <dbReference type="SAM" id="MobiDB-lite"/>
    </source>
</evidence>
<keyword evidence="3" id="KW-1185">Reference proteome</keyword>
<sequence>MVVYTEPISVNRGPPCAARRAPEVPTADEDHPDVPPDDRQPAAYHSRASEGRDGTRGRPRRRRADRGA</sequence>
<dbReference type="EMBL" id="CAJVAX010000001">
    <property type="protein sequence ID" value="CAG7608937.1"/>
    <property type="molecule type" value="Genomic_DNA"/>
</dbReference>
<dbReference type="Proteomes" id="UP001153328">
    <property type="component" value="Unassembled WGS sequence"/>
</dbReference>
<reference evidence="2" key="1">
    <citation type="submission" date="2021-06" db="EMBL/GenBank/DDBJ databases">
        <authorList>
            <person name="Arsene-Ploetze F."/>
        </authorList>
    </citation>
    <scope>NUCLEOTIDE SEQUENCE</scope>
    <source>
        <strain evidence="2">SBRY1</strain>
    </source>
</reference>
<organism evidence="2 3">
    <name type="scientific">Actinacidiphila bryophytorum</name>
    <dbReference type="NCBI Taxonomy" id="1436133"/>
    <lineage>
        <taxon>Bacteria</taxon>
        <taxon>Bacillati</taxon>
        <taxon>Actinomycetota</taxon>
        <taxon>Actinomycetes</taxon>
        <taxon>Kitasatosporales</taxon>
        <taxon>Streptomycetaceae</taxon>
        <taxon>Actinacidiphila</taxon>
    </lineage>
</organism>
<protein>
    <submittedName>
        <fullName evidence="2">Uncharacterized protein</fullName>
    </submittedName>
</protein>
<accession>A0A9W4GWQ9</accession>
<comment type="caution">
    <text evidence="2">The sequence shown here is derived from an EMBL/GenBank/DDBJ whole genome shotgun (WGS) entry which is preliminary data.</text>
</comment>
<evidence type="ECO:0000313" key="2">
    <source>
        <dbReference type="EMBL" id="CAG7608937.1"/>
    </source>
</evidence>